<keyword evidence="2" id="KW-1185">Reference proteome</keyword>
<comment type="caution">
    <text evidence="1">The sequence shown here is derived from an EMBL/GenBank/DDBJ whole genome shotgun (WGS) entry which is preliminary data.</text>
</comment>
<accession>A0ACC5QZG8</accession>
<reference evidence="1" key="1">
    <citation type="submission" date="2021-01" db="EMBL/GenBank/DDBJ databases">
        <authorList>
            <person name="Sun Q."/>
        </authorList>
    </citation>
    <scope>NUCLEOTIDE SEQUENCE</scope>
    <source>
        <strain evidence="1">YIM B02566</strain>
    </source>
</reference>
<dbReference type="Proteomes" id="UP000616151">
    <property type="component" value="Unassembled WGS sequence"/>
</dbReference>
<gene>
    <name evidence="1" type="ORF">JHL16_05390</name>
</gene>
<organism evidence="1 2">
    <name type="scientific">Taklimakanibacter albus</name>
    <dbReference type="NCBI Taxonomy" id="2800327"/>
    <lineage>
        <taxon>Bacteria</taxon>
        <taxon>Pseudomonadati</taxon>
        <taxon>Pseudomonadota</taxon>
        <taxon>Alphaproteobacteria</taxon>
        <taxon>Hyphomicrobiales</taxon>
        <taxon>Aestuariivirgaceae</taxon>
        <taxon>Taklimakanibacter</taxon>
    </lineage>
</organism>
<evidence type="ECO:0000313" key="2">
    <source>
        <dbReference type="Proteomes" id="UP000616151"/>
    </source>
</evidence>
<dbReference type="EMBL" id="JAENHL010000006">
    <property type="protein sequence ID" value="MBK1865777.1"/>
    <property type="molecule type" value="Genomic_DNA"/>
</dbReference>
<sequence>MADTARSAPSPPPRTAEISTLSFALIISVPVLIFLLVVVAYPLAYAFYLSFHEIRFFGGYSATWNGLANYSKVFSDQSFWSSLGRTLRFTVETVILTLAVGLGLALILKHLPAKWRWLRALIILPWAVSPYGAGIFFTYLGRGQTGIGTAVAGWFGSDHTVNLISARFVVEYLAVGAAWNMAPLVAFFLLANMLTTPARLYDLAKIDQMSRLETFWHVTLPPLRFTLFVFSCITTVLAMKTFDYIFTATQGGPGGASAVLTYTLYKISFVNLDLGYGAAMSFFLLAVILGATGLLYLLWGRKEERQ</sequence>
<name>A0ACC5QZG8_9HYPH</name>
<evidence type="ECO:0000313" key="1">
    <source>
        <dbReference type="EMBL" id="MBK1865777.1"/>
    </source>
</evidence>
<protein>
    <submittedName>
        <fullName evidence="1">Sugar ABC transporter permease</fullName>
    </submittedName>
</protein>
<proteinExistence type="predicted"/>